<dbReference type="EMBL" id="JH725184">
    <property type="protein sequence ID" value="EJP62570.1"/>
    <property type="molecule type" value="Genomic_DNA"/>
</dbReference>
<protein>
    <submittedName>
        <fullName evidence="1">Uncharacterized protein</fullName>
    </submittedName>
</protein>
<organism evidence="1 2">
    <name type="scientific">Beauveria bassiana (strain ARSEF 2860)</name>
    <name type="common">White muscardine disease fungus</name>
    <name type="synonym">Tritirachium shiotae</name>
    <dbReference type="NCBI Taxonomy" id="655819"/>
    <lineage>
        <taxon>Eukaryota</taxon>
        <taxon>Fungi</taxon>
        <taxon>Dikarya</taxon>
        <taxon>Ascomycota</taxon>
        <taxon>Pezizomycotina</taxon>
        <taxon>Sordariomycetes</taxon>
        <taxon>Hypocreomycetidae</taxon>
        <taxon>Hypocreales</taxon>
        <taxon>Cordycipitaceae</taxon>
        <taxon>Beauveria</taxon>
    </lineage>
</organism>
<evidence type="ECO:0000313" key="1">
    <source>
        <dbReference type="EMBL" id="EJP62570.1"/>
    </source>
</evidence>
<reference evidence="1 2" key="1">
    <citation type="journal article" date="2012" name="Sci. Rep.">
        <title>Genomic perspectives on the evolution of fungal entomopathogenicity in Beauveria bassiana.</title>
        <authorList>
            <person name="Xiao G."/>
            <person name="Ying S.H."/>
            <person name="Zheng P."/>
            <person name="Wang Z.L."/>
            <person name="Zhang S."/>
            <person name="Xie X.Q."/>
            <person name="Shang Y."/>
            <person name="St Leger R.J."/>
            <person name="Zhao G.P."/>
            <person name="Wang C."/>
            <person name="Feng M.G."/>
        </authorList>
    </citation>
    <scope>NUCLEOTIDE SEQUENCE [LARGE SCALE GENOMIC DNA]</scope>
    <source>
        <strain evidence="1 2">ARSEF 2860</strain>
    </source>
</reference>
<dbReference type="RefSeq" id="XP_008601800.1">
    <property type="nucleotide sequence ID" value="XM_008603578.1"/>
</dbReference>
<accession>J4VVU5</accession>
<name>J4VVU5_BEAB2</name>
<keyword evidence="2" id="KW-1185">Reference proteome</keyword>
<proteinExistence type="predicted"/>
<evidence type="ECO:0000313" key="2">
    <source>
        <dbReference type="Proteomes" id="UP000002762"/>
    </source>
</evidence>
<gene>
    <name evidence="1" type="ORF">BBA_08481</name>
</gene>
<dbReference type="HOGENOM" id="CLU_2236101_0_0_1"/>
<dbReference type="Proteomes" id="UP000002762">
    <property type="component" value="Unassembled WGS sequence"/>
</dbReference>
<sequence>MFANSATLSSLSCKISRFSGPSVCQELMKRGRVEIEGVSTVIQRLSVFTLQYKQLCKDLCSSYKGIRTFNEIEKAWLLAQEHGQLLWRAELPSCPAGLPRGDYLV</sequence>
<dbReference type="InParanoid" id="J4VVU5"/>
<dbReference type="AlphaFoldDB" id="J4VVU5"/>
<dbReference type="GeneID" id="19891493"/>